<feature type="domain" description="AAA+ ATPase" evidence="2">
    <location>
        <begin position="371"/>
        <end position="509"/>
    </location>
</feature>
<dbReference type="SUPFAM" id="SSF52540">
    <property type="entry name" value="P-loop containing nucleoside triphosphate hydrolases"/>
    <property type="match status" value="1"/>
</dbReference>
<feature type="region of interest" description="Disordered" evidence="1">
    <location>
        <begin position="66"/>
        <end position="95"/>
    </location>
</feature>
<dbReference type="GO" id="GO:0005886">
    <property type="term" value="C:plasma membrane"/>
    <property type="evidence" value="ECO:0007669"/>
    <property type="project" value="TreeGrafter"/>
</dbReference>
<evidence type="ECO:0000256" key="1">
    <source>
        <dbReference type="SAM" id="MobiDB-lite"/>
    </source>
</evidence>
<dbReference type="InterPro" id="IPR037219">
    <property type="entry name" value="Peptidase_M41-like"/>
</dbReference>
<dbReference type="PANTHER" id="PTHR23076:SF97">
    <property type="entry name" value="ATP-DEPENDENT ZINC METALLOPROTEASE YME1L1"/>
    <property type="match status" value="1"/>
</dbReference>
<dbReference type="GO" id="GO:0004176">
    <property type="term" value="F:ATP-dependent peptidase activity"/>
    <property type="evidence" value="ECO:0007669"/>
    <property type="project" value="InterPro"/>
</dbReference>
<dbReference type="Gene3D" id="1.20.58.760">
    <property type="entry name" value="Peptidase M41"/>
    <property type="match status" value="1"/>
</dbReference>
<proteinExistence type="predicted"/>
<dbReference type="Proteomes" id="UP000478740">
    <property type="component" value="Unassembled WGS sequence"/>
</dbReference>
<dbReference type="InterPro" id="IPR000642">
    <property type="entry name" value="Peptidase_M41"/>
</dbReference>
<accession>A0A6L6IUS1</accession>
<dbReference type="SMART" id="SM00382">
    <property type="entry name" value="AAA"/>
    <property type="match status" value="1"/>
</dbReference>
<keyword evidence="4" id="KW-1185">Reference proteome</keyword>
<dbReference type="AlphaFoldDB" id="A0A6L6IUS1"/>
<dbReference type="GO" id="GO:0005524">
    <property type="term" value="F:ATP binding"/>
    <property type="evidence" value="ECO:0007669"/>
    <property type="project" value="InterPro"/>
</dbReference>
<protein>
    <submittedName>
        <fullName evidence="3">AAA family ATPase</fullName>
    </submittedName>
</protein>
<dbReference type="InterPro" id="IPR003593">
    <property type="entry name" value="AAA+_ATPase"/>
</dbReference>
<evidence type="ECO:0000313" key="4">
    <source>
        <dbReference type="Proteomes" id="UP000478740"/>
    </source>
</evidence>
<dbReference type="CDD" id="cd19481">
    <property type="entry name" value="RecA-like_protease"/>
    <property type="match status" value="1"/>
</dbReference>
<dbReference type="Pfam" id="PF00004">
    <property type="entry name" value="AAA"/>
    <property type="match status" value="1"/>
</dbReference>
<dbReference type="GO" id="GO:0006508">
    <property type="term" value="P:proteolysis"/>
    <property type="evidence" value="ECO:0007669"/>
    <property type="project" value="InterPro"/>
</dbReference>
<evidence type="ECO:0000313" key="3">
    <source>
        <dbReference type="EMBL" id="MTH63361.1"/>
    </source>
</evidence>
<sequence>MWCARSIARACFRCSRPNSTALRQSWTQSQAACSHGLHRNSPQAVDRVKFPACDCAPTILRTARLRRGPSFHAEAPPMTQHQPAPKKPAKSGQPGWSYLAHKLLQRLQDHEDLPDPDAGATDDDPARMSDPRPPALTSHTLLTGLRLAASFGSQAAVNAAITPNAITLLRGVTAEDWPALHYILPCLLPAIWQIREQKPLDSFPIRRLPPRCLRLIPIGSGDRPTDLARLLMVGFDSAAPLLIVLAGGALPEPRLQDRMQVIDFAPVDAQILQALLARTHPPARPGDSAALQMAMNGFHPGMADLLIALRGATVAEVAHNLAALRATRERAPDDPPHLDDIGGDSPALSAARAMVADLQLWRAGTLGWHDLTRTVLFHGPPGTGKSWLAQAMARSAGFAAIPASFGEWQAAGHLGDMLKAMRASFAEARRRAPAMLILDELDAVGTRADRGPHQNYRVMVVNAFLALMDDIARDEGVVVVATCNHPDLIDPAVLRPGRFDLRLTVPLPDAATLAGVLRRHLNLPEPEIRDLAQRAVGHSMADLDAALRGLRGEARRAGRPLTSDDLRAAFGADDDPAMTRRIAIHECGHALVTAALGHGQIQHIALKRTGGQTRIRRAPRAGLIADHSDLLAELMAGRAAERLVYGTVTSGAGGPDDSDLALATRVALAIETRFGLGAEGPLWLGETTDWLHDKAIRHRLRARIEAAEAQALAILTPHRTLLEDMAQTLATRRELSGQEAEEWLEKVRTGEEVVATHAPESGPSPVAASQPPACQTG</sequence>
<feature type="region of interest" description="Disordered" evidence="1">
    <location>
        <begin position="111"/>
        <end position="135"/>
    </location>
</feature>
<dbReference type="Gene3D" id="1.10.8.60">
    <property type="match status" value="1"/>
</dbReference>
<dbReference type="Pfam" id="PF01434">
    <property type="entry name" value="Peptidase_M41"/>
    <property type="match status" value="1"/>
</dbReference>
<dbReference type="SUPFAM" id="SSF140990">
    <property type="entry name" value="FtsH protease domain-like"/>
    <property type="match status" value="1"/>
</dbReference>
<dbReference type="GO" id="GO:0016887">
    <property type="term" value="F:ATP hydrolysis activity"/>
    <property type="evidence" value="ECO:0007669"/>
    <property type="project" value="InterPro"/>
</dbReference>
<gene>
    <name evidence="3" type="ORF">GL284_03645</name>
</gene>
<dbReference type="GO" id="GO:0004222">
    <property type="term" value="F:metalloendopeptidase activity"/>
    <property type="evidence" value="ECO:0007669"/>
    <property type="project" value="InterPro"/>
</dbReference>
<dbReference type="GO" id="GO:0030163">
    <property type="term" value="P:protein catabolic process"/>
    <property type="evidence" value="ECO:0007669"/>
    <property type="project" value="TreeGrafter"/>
</dbReference>
<organism evidence="3 4">
    <name type="scientific">Paracoccus shanxieyensis</name>
    <dbReference type="NCBI Taxonomy" id="2675752"/>
    <lineage>
        <taxon>Bacteria</taxon>
        <taxon>Pseudomonadati</taxon>
        <taxon>Pseudomonadota</taxon>
        <taxon>Alphaproteobacteria</taxon>
        <taxon>Rhodobacterales</taxon>
        <taxon>Paracoccaceae</taxon>
        <taxon>Paracoccus</taxon>
    </lineage>
</organism>
<dbReference type="PANTHER" id="PTHR23076">
    <property type="entry name" value="METALLOPROTEASE M41 FTSH"/>
    <property type="match status" value="1"/>
</dbReference>
<name>A0A6L6IUS1_9RHOB</name>
<dbReference type="InterPro" id="IPR003959">
    <property type="entry name" value="ATPase_AAA_core"/>
</dbReference>
<feature type="compositionally biased region" description="Acidic residues" evidence="1">
    <location>
        <begin position="114"/>
        <end position="123"/>
    </location>
</feature>
<feature type="region of interest" description="Disordered" evidence="1">
    <location>
        <begin position="752"/>
        <end position="777"/>
    </location>
</feature>
<dbReference type="EMBL" id="WMII01000003">
    <property type="protein sequence ID" value="MTH63361.1"/>
    <property type="molecule type" value="Genomic_DNA"/>
</dbReference>
<evidence type="ECO:0000259" key="2">
    <source>
        <dbReference type="SMART" id="SM00382"/>
    </source>
</evidence>
<dbReference type="Gene3D" id="3.40.50.300">
    <property type="entry name" value="P-loop containing nucleotide triphosphate hydrolases"/>
    <property type="match status" value="1"/>
</dbReference>
<dbReference type="InterPro" id="IPR027417">
    <property type="entry name" value="P-loop_NTPase"/>
</dbReference>
<comment type="caution">
    <text evidence="3">The sequence shown here is derived from an EMBL/GenBank/DDBJ whole genome shotgun (WGS) entry which is preliminary data.</text>
</comment>
<reference evidence="3 4" key="1">
    <citation type="submission" date="2019-11" db="EMBL/GenBank/DDBJ databases">
        <authorList>
            <person name="Dong K."/>
        </authorList>
    </citation>
    <scope>NUCLEOTIDE SEQUENCE [LARGE SCALE GENOMIC DNA]</scope>
    <source>
        <strain evidence="3 4">DK608</strain>
    </source>
</reference>